<sequence>MFSVRKHGHQLLEARSNTAIRGRYYRDHVKFYLYASAAPSFNDVINLDGILAMLHNIQDNVDDVNALVVNIQ</sequence>
<dbReference type="AlphaFoldDB" id="A0A392N3F1"/>
<reference evidence="1 2" key="1">
    <citation type="journal article" date="2018" name="Front. Plant Sci.">
        <title>Red Clover (Trifolium pratense) and Zigzag Clover (T. medium) - A Picture of Genomic Similarities and Differences.</title>
        <authorList>
            <person name="Dluhosova J."/>
            <person name="Istvanek J."/>
            <person name="Nedelnik J."/>
            <person name="Repkova J."/>
        </authorList>
    </citation>
    <scope>NUCLEOTIDE SEQUENCE [LARGE SCALE GENOMIC DNA]</scope>
    <source>
        <strain evidence="2">cv. 10/8</strain>
        <tissue evidence="1">Leaf</tissue>
    </source>
</reference>
<evidence type="ECO:0000313" key="1">
    <source>
        <dbReference type="EMBL" id="MCH94346.1"/>
    </source>
</evidence>
<gene>
    <name evidence="1" type="ORF">A2U01_0015304</name>
</gene>
<evidence type="ECO:0000313" key="2">
    <source>
        <dbReference type="Proteomes" id="UP000265520"/>
    </source>
</evidence>
<keyword evidence="2" id="KW-1185">Reference proteome</keyword>
<proteinExistence type="predicted"/>
<name>A0A392N3F1_9FABA</name>
<organism evidence="1 2">
    <name type="scientific">Trifolium medium</name>
    <dbReference type="NCBI Taxonomy" id="97028"/>
    <lineage>
        <taxon>Eukaryota</taxon>
        <taxon>Viridiplantae</taxon>
        <taxon>Streptophyta</taxon>
        <taxon>Embryophyta</taxon>
        <taxon>Tracheophyta</taxon>
        <taxon>Spermatophyta</taxon>
        <taxon>Magnoliopsida</taxon>
        <taxon>eudicotyledons</taxon>
        <taxon>Gunneridae</taxon>
        <taxon>Pentapetalae</taxon>
        <taxon>rosids</taxon>
        <taxon>fabids</taxon>
        <taxon>Fabales</taxon>
        <taxon>Fabaceae</taxon>
        <taxon>Papilionoideae</taxon>
        <taxon>50 kb inversion clade</taxon>
        <taxon>NPAAA clade</taxon>
        <taxon>Hologalegina</taxon>
        <taxon>IRL clade</taxon>
        <taxon>Trifolieae</taxon>
        <taxon>Trifolium</taxon>
    </lineage>
</organism>
<accession>A0A392N3F1</accession>
<protein>
    <submittedName>
        <fullName evidence="1">Uncharacterized protein</fullName>
    </submittedName>
</protein>
<comment type="caution">
    <text evidence="1">The sequence shown here is derived from an EMBL/GenBank/DDBJ whole genome shotgun (WGS) entry which is preliminary data.</text>
</comment>
<dbReference type="EMBL" id="LXQA010027100">
    <property type="protein sequence ID" value="MCH94346.1"/>
    <property type="molecule type" value="Genomic_DNA"/>
</dbReference>
<dbReference type="Proteomes" id="UP000265520">
    <property type="component" value="Unassembled WGS sequence"/>
</dbReference>